<evidence type="ECO:0000259" key="2">
    <source>
        <dbReference type="SMART" id="SM00834"/>
    </source>
</evidence>
<protein>
    <submittedName>
        <fullName evidence="3">Putative regulatory protein, FmdB family</fullName>
    </submittedName>
</protein>
<name>A0A239ASJ0_9BACT</name>
<dbReference type="NCBIfam" id="TIGR02605">
    <property type="entry name" value="CxxC_CxxC_SSSS"/>
    <property type="match status" value="1"/>
</dbReference>
<dbReference type="PANTHER" id="PTHR34404:SF2">
    <property type="entry name" value="CONSERVED SERINE RICH PROTEIN"/>
    <property type="match status" value="1"/>
</dbReference>
<feature type="domain" description="Putative regulatory protein FmdB zinc ribbon" evidence="2">
    <location>
        <begin position="1"/>
        <end position="41"/>
    </location>
</feature>
<dbReference type="Proteomes" id="UP000198324">
    <property type="component" value="Unassembled WGS sequence"/>
</dbReference>
<dbReference type="PANTHER" id="PTHR34404">
    <property type="entry name" value="REGULATORY PROTEIN, FMDB FAMILY"/>
    <property type="match status" value="1"/>
</dbReference>
<dbReference type="EMBL" id="FZOC01000004">
    <property type="protein sequence ID" value="SNR98675.1"/>
    <property type="molecule type" value="Genomic_DNA"/>
</dbReference>
<organism evidence="3 4">
    <name type="scientific">Humidesulfovibrio mexicanus</name>
    <dbReference type="NCBI Taxonomy" id="147047"/>
    <lineage>
        <taxon>Bacteria</taxon>
        <taxon>Pseudomonadati</taxon>
        <taxon>Thermodesulfobacteriota</taxon>
        <taxon>Desulfovibrionia</taxon>
        <taxon>Desulfovibrionales</taxon>
        <taxon>Desulfovibrionaceae</taxon>
        <taxon>Humidesulfovibrio</taxon>
    </lineage>
</organism>
<accession>A0A239ASJ0</accession>
<proteinExistence type="predicted"/>
<sequence>MPIYEYHCQDCKQIFEEWQKDYEERDIPCPVCGGTARRIISSSSFVLKGGGWYANGYSGGSGASAQTGASAPAAPAAESAPTAQAPASPQCTGPTAAS</sequence>
<reference evidence="3 4" key="1">
    <citation type="submission" date="2017-06" db="EMBL/GenBank/DDBJ databases">
        <authorList>
            <person name="Kim H.J."/>
            <person name="Triplett B.A."/>
        </authorList>
    </citation>
    <scope>NUCLEOTIDE SEQUENCE [LARGE SCALE GENOMIC DNA]</scope>
    <source>
        <strain evidence="3 4">DSM 13116</strain>
    </source>
</reference>
<dbReference type="AlphaFoldDB" id="A0A239ASJ0"/>
<evidence type="ECO:0000313" key="3">
    <source>
        <dbReference type="EMBL" id="SNR98675.1"/>
    </source>
</evidence>
<evidence type="ECO:0000256" key="1">
    <source>
        <dbReference type="SAM" id="MobiDB-lite"/>
    </source>
</evidence>
<keyword evidence="4" id="KW-1185">Reference proteome</keyword>
<gene>
    <name evidence="3" type="ORF">SAMN04488503_2198</name>
</gene>
<dbReference type="OrthoDB" id="9813321at2"/>
<dbReference type="SMART" id="SM00834">
    <property type="entry name" value="CxxC_CXXC_SSSS"/>
    <property type="match status" value="1"/>
</dbReference>
<feature type="region of interest" description="Disordered" evidence="1">
    <location>
        <begin position="62"/>
        <end position="98"/>
    </location>
</feature>
<dbReference type="RefSeq" id="WP_089274411.1">
    <property type="nucleotide sequence ID" value="NZ_FZOC01000004.1"/>
</dbReference>
<dbReference type="InterPro" id="IPR013429">
    <property type="entry name" value="Regulatory_FmdB_Zinc_ribbon"/>
</dbReference>
<evidence type="ECO:0000313" key="4">
    <source>
        <dbReference type="Proteomes" id="UP000198324"/>
    </source>
</evidence>
<dbReference type="Pfam" id="PF09723">
    <property type="entry name" value="Zn_ribbon_8"/>
    <property type="match status" value="1"/>
</dbReference>
<feature type="compositionally biased region" description="Low complexity" evidence="1">
    <location>
        <begin position="63"/>
        <end position="89"/>
    </location>
</feature>